<feature type="region of interest" description="Disordered" evidence="1">
    <location>
        <begin position="347"/>
        <end position="436"/>
    </location>
</feature>
<feature type="domain" description="Rhodanese" evidence="2">
    <location>
        <begin position="28"/>
        <end position="44"/>
    </location>
</feature>
<dbReference type="PROSITE" id="PS50206">
    <property type="entry name" value="RHODANESE_3"/>
    <property type="match status" value="1"/>
</dbReference>
<evidence type="ECO:0000259" key="2">
    <source>
        <dbReference type="PROSITE" id="PS50206"/>
    </source>
</evidence>
<dbReference type="AlphaFoldDB" id="A0A343TI34"/>
<organism evidence="3 4">
    <name type="scientific">Halalkaliarchaeum desulfuricum</name>
    <dbReference type="NCBI Taxonomy" id="2055893"/>
    <lineage>
        <taxon>Archaea</taxon>
        <taxon>Methanobacteriati</taxon>
        <taxon>Methanobacteriota</taxon>
        <taxon>Stenosarchaea group</taxon>
        <taxon>Halobacteria</taxon>
        <taxon>Halobacteriales</taxon>
        <taxon>Haloferacaceae</taxon>
        <taxon>Halalkaliarchaeum</taxon>
    </lineage>
</organism>
<proteinExistence type="predicted"/>
<accession>A0A343TI34</accession>
<evidence type="ECO:0000256" key="1">
    <source>
        <dbReference type="SAM" id="MobiDB-lite"/>
    </source>
</evidence>
<dbReference type="InterPro" id="IPR001763">
    <property type="entry name" value="Rhodanese-like_dom"/>
</dbReference>
<sequence>MNERTLRIRAFVDSNWGVLLAVFLLLALAGGWFAYGAYVDPPEETTSEVISSWSVDAEWSHSATVTEDNTVFPVGTELEDRTTYFGAIAPTLSGVFEVGYTATEASDVSIDAESTLVARSVDQETETVYWSETDALDTASTDGMDPDGTVETSFSINTTALDERIGQIRDEIGADPGTLELFVETTVTIEGTFDGDREAAELTYELPLELDGTTYSVDDPGPQSEVFERTEPVSEPVEPGVLGGVIAPILLLLGLVGAAGVAAGRHTGRFAVDDAERDWLAFRDDRSEFDEWVTRISLPEEALRRPTARAASLQDLVDFAIDNSAGVVEDPERNAFFVITDEYVYTYEPPAGPDPGRDRDGSDESVLPQDSGGDSTTDDVFESEESVATSASEPEPEDDAPAGDGENGTVSRDGHVPGPADGNGSSGEDGRSDGAS</sequence>
<protein>
    <recommendedName>
        <fullName evidence="2">Rhodanese domain-containing protein</fullName>
    </recommendedName>
</protein>
<dbReference type="Proteomes" id="UP000263012">
    <property type="component" value="Chromosome"/>
</dbReference>
<dbReference type="OrthoDB" id="270764at2157"/>
<dbReference type="RefSeq" id="WP_119816225.1">
    <property type="nucleotide sequence ID" value="NZ_CP025066.1"/>
</dbReference>
<dbReference type="EMBL" id="CP025066">
    <property type="protein sequence ID" value="AUX08756.1"/>
    <property type="molecule type" value="Genomic_DNA"/>
</dbReference>
<keyword evidence="4" id="KW-1185">Reference proteome</keyword>
<gene>
    <name evidence="3" type="ORF">AArcSl_1121</name>
</gene>
<dbReference type="InterPro" id="IPR035185">
    <property type="entry name" value="DUF5305"/>
</dbReference>
<reference evidence="4" key="1">
    <citation type="submission" date="2017-11" db="EMBL/GenBank/DDBJ databases">
        <title>Phenotypic and genomic properties of facultatively anaerobic sulfur-reducing natronoarchaea from hypersaline soda lakes.</title>
        <authorList>
            <person name="Sorokin D.Y."/>
            <person name="Kublanov I.V."/>
            <person name="Roman P."/>
            <person name="Sinninghe Damste J.S."/>
            <person name="Golyshin P.N."/>
            <person name="Rojo D."/>
            <person name="Ciordia S."/>
            <person name="Mena M.D.C."/>
            <person name="Ferrer M."/>
            <person name="Messina E."/>
            <person name="Smedile F."/>
            <person name="La Spada G."/>
            <person name="La Cono V."/>
            <person name="Yakimov M.M."/>
        </authorList>
    </citation>
    <scope>NUCLEOTIDE SEQUENCE [LARGE SCALE GENOMIC DNA]</scope>
    <source>
        <strain evidence="4">AArc-Sl</strain>
    </source>
</reference>
<name>A0A343TI34_9EURY</name>
<dbReference type="GeneID" id="37877466"/>
<evidence type="ECO:0000313" key="3">
    <source>
        <dbReference type="EMBL" id="AUX08756.1"/>
    </source>
</evidence>
<dbReference type="KEGG" id="hdf:AArcSl_1121"/>
<feature type="compositionally biased region" description="Acidic residues" evidence="1">
    <location>
        <begin position="376"/>
        <end position="385"/>
    </location>
</feature>
<evidence type="ECO:0000313" key="4">
    <source>
        <dbReference type="Proteomes" id="UP000263012"/>
    </source>
</evidence>
<dbReference type="Pfam" id="PF17231">
    <property type="entry name" value="DUF5305"/>
    <property type="match status" value="1"/>
</dbReference>